<evidence type="ECO:0000313" key="1">
    <source>
        <dbReference type="EMBL" id="KAH7924288.1"/>
    </source>
</evidence>
<dbReference type="EMBL" id="MU266428">
    <property type="protein sequence ID" value="KAH7924288.1"/>
    <property type="molecule type" value="Genomic_DNA"/>
</dbReference>
<keyword evidence="1" id="KW-0346">Stress response</keyword>
<name>A0ACB8BG89_9AGAM</name>
<sequence length="156" mass="17803">MSVVHFHYDPFTEFDRLFDDAFSSRFHPGKAVTESGRRAESAQRPSLFRPRMDLRENAEANTVTAAFELPGLKNEDVNIDIHNDRLTIAGETKTSQEHDEAGYAIRERSWGKFSRTLQLPQGTKAEDVKAKMEHGVLTVTFPKANPEQERKRITID</sequence>
<organism evidence="1 2">
    <name type="scientific">Leucogyrophana mollusca</name>
    <dbReference type="NCBI Taxonomy" id="85980"/>
    <lineage>
        <taxon>Eukaryota</taxon>
        <taxon>Fungi</taxon>
        <taxon>Dikarya</taxon>
        <taxon>Basidiomycota</taxon>
        <taxon>Agaricomycotina</taxon>
        <taxon>Agaricomycetes</taxon>
        <taxon>Agaricomycetidae</taxon>
        <taxon>Boletales</taxon>
        <taxon>Boletales incertae sedis</taxon>
        <taxon>Leucogyrophana</taxon>
    </lineage>
</organism>
<keyword evidence="2" id="KW-1185">Reference proteome</keyword>
<evidence type="ECO:0000313" key="2">
    <source>
        <dbReference type="Proteomes" id="UP000790709"/>
    </source>
</evidence>
<dbReference type="Proteomes" id="UP000790709">
    <property type="component" value="Unassembled WGS sequence"/>
</dbReference>
<reference evidence="1" key="1">
    <citation type="journal article" date="2021" name="New Phytol.">
        <title>Evolutionary innovations through gain and loss of genes in the ectomycorrhizal Boletales.</title>
        <authorList>
            <person name="Wu G."/>
            <person name="Miyauchi S."/>
            <person name="Morin E."/>
            <person name="Kuo A."/>
            <person name="Drula E."/>
            <person name="Varga T."/>
            <person name="Kohler A."/>
            <person name="Feng B."/>
            <person name="Cao Y."/>
            <person name="Lipzen A."/>
            <person name="Daum C."/>
            <person name="Hundley H."/>
            <person name="Pangilinan J."/>
            <person name="Johnson J."/>
            <person name="Barry K."/>
            <person name="LaButti K."/>
            <person name="Ng V."/>
            <person name="Ahrendt S."/>
            <person name="Min B."/>
            <person name="Choi I.G."/>
            <person name="Park H."/>
            <person name="Plett J.M."/>
            <person name="Magnuson J."/>
            <person name="Spatafora J.W."/>
            <person name="Nagy L.G."/>
            <person name="Henrissat B."/>
            <person name="Grigoriev I.V."/>
            <person name="Yang Z.L."/>
            <person name="Xu J."/>
            <person name="Martin F.M."/>
        </authorList>
    </citation>
    <scope>NUCLEOTIDE SEQUENCE</scope>
    <source>
        <strain evidence="1">KUC20120723A-06</strain>
    </source>
</reference>
<accession>A0ACB8BG89</accession>
<proteinExistence type="predicted"/>
<protein>
    <submittedName>
        <fullName evidence="1">Small heat shock protein</fullName>
    </submittedName>
</protein>
<comment type="caution">
    <text evidence="1">The sequence shown here is derived from an EMBL/GenBank/DDBJ whole genome shotgun (WGS) entry which is preliminary data.</text>
</comment>
<gene>
    <name evidence="1" type="ORF">BV22DRAFT_1120258</name>
</gene>